<dbReference type="InterPro" id="IPR056924">
    <property type="entry name" value="SH3_Tf2-1"/>
</dbReference>
<dbReference type="RefSeq" id="XP_071918722.1">
    <property type="nucleotide sequence ID" value="XM_072062621.1"/>
</dbReference>
<reference evidence="3" key="1">
    <citation type="submission" date="2025-08" db="UniProtKB">
        <authorList>
            <consortium name="RefSeq"/>
        </authorList>
    </citation>
    <scope>IDENTIFICATION</scope>
    <source>
        <tissue evidence="3">Leaves</tissue>
    </source>
</reference>
<keyword evidence="2" id="KW-1185">Reference proteome</keyword>
<sequence>MSSSYHPQSDGQTEFTPYEIVYGQPPLHIPYLPEATAVESVDRSLQAREKVIHSLRHNLSKAQHRMKQLADNQRSEREFDVGEWVYVKLQPCRQHSLRSHHCQKLSPRYFSPFQVLARVGSVVYKLALPSHVCIHDTFHVSLLKKKVGTGSIQAQIPAGIPHQGQLMVEPIAVLDRRLVKHGRVAATQVLVQWSNSFPEDATWEYLRDL</sequence>
<accession>A0ABM4VGQ6</accession>
<evidence type="ECO:0000313" key="3">
    <source>
        <dbReference type="RefSeq" id="XP_071918722.1"/>
    </source>
</evidence>
<dbReference type="PANTHER" id="PTHR46148">
    <property type="entry name" value="CHROMO DOMAIN-CONTAINING PROTEIN"/>
    <property type="match status" value="1"/>
</dbReference>
<evidence type="ECO:0000313" key="2">
    <source>
        <dbReference type="Proteomes" id="UP001652660"/>
    </source>
</evidence>
<evidence type="ECO:0000259" key="1">
    <source>
        <dbReference type="Pfam" id="PF24626"/>
    </source>
</evidence>
<dbReference type="Proteomes" id="UP001652660">
    <property type="component" value="Chromosome 8c"/>
</dbReference>
<name>A0ABM4VGQ6_COFAR</name>
<dbReference type="SUPFAM" id="SSF54160">
    <property type="entry name" value="Chromo domain-like"/>
    <property type="match status" value="1"/>
</dbReference>
<feature type="domain" description="Tf2-1-like SH3-like" evidence="1">
    <location>
        <begin position="82"/>
        <end position="146"/>
    </location>
</feature>
<protein>
    <recommendedName>
        <fullName evidence="1">Tf2-1-like SH3-like domain-containing protein</fullName>
    </recommendedName>
</protein>
<dbReference type="InterPro" id="IPR016197">
    <property type="entry name" value="Chromo-like_dom_sf"/>
</dbReference>
<dbReference type="Pfam" id="PF24626">
    <property type="entry name" value="SH3_Tf2-1"/>
    <property type="match status" value="1"/>
</dbReference>
<gene>
    <name evidence="3" type="primary">LOC140013356</name>
</gene>
<dbReference type="GeneID" id="140013356"/>
<dbReference type="PANTHER" id="PTHR46148:SF52">
    <property type="entry name" value="OS04G0603800 PROTEIN"/>
    <property type="match status" value="1"/>
</dbReference>
<proteinExistence type="predicted"/>
<organism evidence="2 3">
    <name type="scientific">Coffea arabica</name>
    <name type="common">Arabian coffee</name>
    <dbReference type="NCBI Taxonomy" id="13443"/>
    <lineage>
        <taxon>Eukaryota</taxon>
        <taxon>Viridiplantae</taxon>
        <taxon>Streptophyta</taxon>
        <taxon>Embryophyta</taxon>
        <taxon>Tracheophyta</taxon>
        <taxon>Spermatophyta</taxon>
        <taxon>Magnoliopsida</taxon>
        <taxon>eudicotyledons</taxon>
        <taxon>Gunneridae</taxon>
        <taxon>Pentapetalae</taxon>
        <taxon>asterids</taxon>
        <taxon>lamiids</taxon>
        <taxon>Gentianales</taxon>
        <taxon>Rubiaceae</taxon>
        <taxon>Ixoroideae</taxon>
        <taxon>Gardenieae complex</taxon>
        <taxon>Bertiereae - Coffeeae clade</taxon>
        <taxon>Coffeeae</taxon>
        <taxon>Coffea</taxon>
    </lineage>
</organism>